<organism evidence="4 5">
    <name type="scientific">Catenaria anguillulae PL171</name>
    <dbReference type="NCBI Taxonomy" id="765915"/>
    <lineage>
        <taxon>Eukaryota</taxon>
        <taxon>Fungi</taxon>
        <taxon>Fungi incertae sedis</taxon>
        <taxon>Blastocladiomycota</taxon>
        <taxon>Blastocladiomycetes</taxon>
        <taxon>Blastocladiales</taxon>
        <taxon>Catenariaceae</taxon>
        <taxon>Catenaria</taxon>
    </lineage>
</organism>
<dbReference type="OrthoDB" id="46529at2759"/>
<comment type="similarity">
    <text evidence="1">Belongs to the thioesterase PaaI family.</text>
</comment>
<gene>
    <name evidence="4" type="ORF">BCR44DRAFT_1451891</name>
</gene>
<accession>A0A1Y2H494</accession>
<dbReference type="SUPFAM" id="SSF54637">
    <property type="entry name" value="Thioesterase/thiol ester dehydrase-isomerase"/>
    <property type="match status" value="1"/>
</dbReference>
<proteinExistence type="inferred from homology"/>
<evidence type="ECO:0000313" key="5">
    <source>
        <dbReference type="Proteomes" id="UP000193411"/>
    </source>
</evidence>
<dbReference type="NCBIfam" id="TIGR00369">
    <property type="entry name" value="unchar_dom_1"/>
    <property type="match status" value="1"/>
</dbReference>
<dbReference type="InterPro" id="IPR029069">
    <property type="entry name" value="HotDog_dom_sf"/>
</dbReference>
<dbReference type="InterPro" id="IPR006683">
    <property type="entry name" value="Thioestr_dom"/>
</dbReference>
<evidence type="ECO:0000313" key="4">
    <source>
        <dbReference type="EMBL" id="ORZ29335.1"/>
    </source>
</evidence>
<protein>
    <submittedName>
        <fullName evidence="4">HotDog domain-containing protein</fullName>
    </submittedName>
</protein>
<dbReference type="InterPro" id="IPR003736">
    <property type="entry name" value="PAAI_dom"/>
</dbReference>
<evidence type="ECO:0000256" key="1">
    <source>
        <dbReference type="ARBA" id="ARBA00008324"/>
    </source>
</evidence>
<dbReference type="CDD" id="cd03443">
    <property type="entry name" value="PaaI_thioesterase"/>
    <property type="match status" value="1"/>
</dbReference>
<comment type="caution">
    <text evidence="4">The sequence shown here is derived from an EMBL/GenBank/DDBJ whole genome shotgun (WGS) entry which is preliminary data.</text>
</comment>
<dbReference type="Gene3D" id="3.10.129.10">
    <property type="entry name" value="Hotdog Thioesterase"/>
    <property type="match status" value="1"/>
</dbReference>
<dbReference type="EMBL" id="MCFL01000220">
    <property type="protein sequence ID" value="ORZ29335.1"/>
    <property type="molecule type" value="Genomic_DNA"/>
</dbReference>
<dbReference type="Pfam" id="PF03061">
    <property type="entry name" value="4HBT"/>
    <property type="match status" value="1"/>
</dbReference>
<dbReference type="Proteomes" id="UP000193411">
    <property type="component" value="Unassembled WGS sequence"/>
</dbReference>
<evidence type="ECO:0000256" key="2">
    <source>
        <dbReference type="ARBA" id="ARBA00022801"/>
    </source>
</evidence>
<feature type="domain" description="Thioesterase" evidence="3">
    <location>
        <begin position="90"/>
        <end position="159"/>
    </location>
</feature>
<dbReference type="GO" id="GO:0047617">
    <property type="term" value="F:fatty acyl-CoA hydrolase activity"/>
    <property type="evidence" value="ECO:0007669"/>
    <property type="project" value="InterPro"/>
</dbReference>
<evidence type="ECO:0000259" key="3">
    <source>
        <dbReference type="Pfam" id="PF03061"/>
    </source>
</evidence>
<keyword evidence="5" id="KW-1185">Reference proteome</keyword>
<dbReference type="PANTHER" id="PTHR21660:SF1">
    <property type="entry name" value="ACYL-COENZYME A THIOESTERASE 13"/>
    <property type="match status" value="1"/>
</dbReference>
<dbReference type="InterPro" id="IPR039298">
    <property type="entry name" value="ACOT13"/>
</dbReference>
<dbReference type="STRING" id="765915.A0A1Y2H494"/>
<dbReference type="PANTHER" id="PTHR21660">
    <property type="entry name" value="THIOESTERASE SUPERFAMILY MEMBER-RELATED"/>
    <property type="match status" value="1"/>
</dbReference>
<name>A0A1Y2H494_9FUNG</name>
<reference evidence="4 5" key="1">
    <citation type="submission" date="2016-07" db="EMBL/GenBank/DDBJ databases">
        <title>Pervasive Adenine N6-methylation of Active Genes in Fungi.</title>
        <authorList>
            <consortium name="DOE Joint Genome Institute"/>
            <person name="Mondo S.J."/>
            <person name="Dannebaum R.O."/>
            <person name="Kuo R.C."/>
            <person name="Labutti K."/>
            <person name="Haridas S."/>
            <person name="Kuo A."/>
            <person name="Salamov A."/>
            <person name="Ahrendt S.R."/>
            <person name="Lipzen A."/>
            <person name="Sullivan W."/>
            <person name="Andreopoulos W.B."/>
            <person name="Clum A."/>
            <person name="Lindquist E."/>
            <person name="Daum C."/>
            <person name="Ramamoorthy G.K."/>
            <person name="Gryganskyi A."/>
            <person name="Culley D."/>
            <person name="Magnuson J.K."/>
            <person name="James T.Y."/>
            <person name="O'Malley M.A."/>
            <person name="Stajich J.E."/>
            <person name="Spatafora J.W."/>
            <person name="Visel A."/>
            <person name="Grigoriev I.V."/>
        </authorList>
    </citation>
    <scope>NUCLEOTIDE SEQUENCE [LARGE SCALE GENOMIC DNA]</scope>
    <source>
        <strain evidence="4 5">PL171</strain>
    </source>
</reference>
<sequence>MTLGNECIHSPTKSEITMSTNGNTNQLEGILAKLDLKPLTHGEALAAIVGQSGFNLLVDMPSITYVGFDAAHNTLVAQLVVGDKHLNTWGTLHGGMIATLVDVITSIAICEAGHPTTGMSVELSASYVKAAPNGSTIVVVAEVERIGGNLAFSRCQLFTSVNDGGFLVASGRHTKFIGGQFVDRKRGELRPAAKL</sequence>
<dbReference type="AlphaFoldDB" id="A0A1Y2H494"/>
<keyword evidence="2" id="KW-0378">Hydrolase</keyword>